<dbReference type="AlphaFoldDB" id="A0A6C0L4E1"/>
<reference evidence="1" key="1">
    <citation type="journal article" date="2020" name="Antimicrob. Agents Chemother.">
        <title>A multi-species bunch of VIM-1 carbapenemase producing Enterobacterales linked by a novel, highly conjugative and broad-host range IncA plasmid, menaces the re-emergence of VIM-1.</title>
        <authorList>
            <person name="Arcari G."/>
            <person name="Di Lella F.M."/>
            <person name="Bibbolino G."/>
            <person name="Mengoni F."/>
            <person name="Beccaccioli M."/>
            <person name="Antonelli G."/>
            <person name="Faino L."/>
            <person name="Carattoli A."/>
        </authorList>
    </citation>
    <scope>NUCLEOTIDE SEQUENCE</scope>
    <source>
        <plasmid evidence="1">pFDL-VIM</plasmid>
    </source>
</reference>
<organism evidence="1">
    <name type="scientific">Klebsiella oxytoca</name>
    <dbReference type="NCBI Taxonomy" id="571"/>
    <lineage>
        <taxon>Bacteria</taxon>
        <taxon>Pseudomonadati</taxon>
        <taxon>Pseudomonadota</taxon>
        <taxon>Gammaproteobacteria</taxon>
        <taxon>Enterobacterales</taxon>
        <taxon>Enterobacteriaceae</taxon>
        <taxon>Klebsiella/Raoultella group</taxon>
        <taxon>Klebsiella</taxon>
    </lineage>
</organism>
<sequence>MARFRSLHFAHQIICAGLSACRLTIFLSYFSSLHALKTPLNLTHAYLSNLGSLRNQLSTPPLLEWAHRQCLMRNDTMRQLIAVLGVALMAGCASNTSEPKTQPQIASAENDKPARVSRELSMSWDNMGRGGAALRQPGYIHVLGDGNVSAMVNKVKDDSTGSDKAPVWINQNEDVNEAINTFKSMNKGKGYSLYELSRWERYCNGGKGMDEHDWRFVEAEGATNIPKDVVTGCIPPTHTYQGYLNAWTHFCTSQSVTDADRRIVRESVRPYSVVNPCKALK</sequence>
<keyword evidence="1" id="KW-0614">Plasmid</keyword>
<geneLocation type="plasmid" evidence="1">
    <name>pFDL-VIM</name>
</geneLocation>
<accession>A0A6C0L4E1</accession>
<evidence type="ECO:0000313" key="1">
    <source>
        <dbReference type="EMBL" id="QHU23992.1"/>
    </source>
</evidence>
<evidence type="ECO:0008006" key="2">
    <source>
        <dbReference type="Google" id="ProtNLM"/>
    </source>
</evidence>
<dbReference type="EMBL" id="MN783744">
    <property type="protein sequence ID" value="QHU23992.1"/>
    <property type="molecule type" value="Genomic_DNA"/>
</dbReference>
<protein>
    <recommendedName>
        <fullName evidence="2">Lipoprotein</fullName>
    </recommendedName>
</protein>
<name>A0A6C0L4E1_KLEOX</name>
<proteinExistence type="predicted"/>
<dbReference type="PROSITE" id="PS51257">
    <property type="entry name" value="PROKAR_LIPOPROTEIN"/>
    <property type="match status" value="1"/>
</dbReference>